<name>A0A2W7RUC6_9BACT</name>
<dbReference type="PANTHER" id="PTHR34387:SF1">
    <property type="entry name" value="PERIPLASMIC IMMUNOGENIC PROTEIN"/>
    <property type="match status" value="1"/>
</dbReference>
<feature type="signal peptide" evidence="1">
    <location>
        <begin position="1"/>
        <end position="21"/>
    </location>
</feature>
<sequence>MKKTVALLIVLAVVGITQLNAQSKNFIDQPYVEVAGTADTLVTPNEIFIRFTISEKDTKNKVSLEDQEKAMYAALQQLGIDVNKNLVVNDMSSNFQYYFLRGKDVVKTRDYVLKVTTANEAGKVFITLEQLGIANAAIDHVDYNGLEAIRNKIRSNAVKNAYMRAKALTEPLNQNIGKAIYIGDEERYAQPFTQPRIMLAKTMAADATTQPDISFEKIKVSANITVRFVLN</sequence>
<gene>
    <name evidence="2" type="ORF">LX80_01919</name>
</gene>
<dbReference type="RefSeq" id="WP_111295665.1">
    <property type="nucleotide sequence ID" value="NZ_QKZV01000005.1"/>
</dbReference>
<proteinExistence type="predicted"/>
<feature type="chain" id="PRO_5016002880" description="Secreted protein" evidence="1">
    <location>
        <begin position="22"/>
        <end position="231"/>
    </location>
</feature>
<protein>
    <recommendedName>
        <fullName evidence="4">Secreted protein</fullName>
    </recommendedName>
</protein>
<keyword evidence="3" id="KW-1185">Reference proteome</keyword>
<dbReference type="InterPro" id="IPR052022">
    <property type="entry name" value="26kDa_periplasmic_antigen"/>
</dbReference>
<dbReference type="Pfam" id="PF04402">
    <property type="entry name" value="SIMPL"/>
    <property type="match status" value="1"/>
</dbReference>
<dbReference type="GO" id="GO:0006974">
    <property type="term" value="P:DNA damage response"/>
    <property type="evidence" value="ECO:0007669"/>
    <property type="project" value="TreeGrafter"/>
</dbReference>
<dbReference type="OrthoDB" id="1118849at2"/>
<evidence type="ECO:0000313" key="2">
    <source>
        <dbReference type="EMBL" id="PZX62436.1"/>
    </source>
</evidence>
<dbReference type="AlphaFoldDB" id="A0A2W7RUC6"/>
<organism evidence="2 3">
    <name type="scientific">Hydrotalea sandarakina</name>
    <dbReference type="NCBI Taxonomy" id="1004304"/>
    <lineage>
        <taxon>Bacteria</taxon>
        <taxon>Pseudomonadati</taxon>
        <taxon>Bacteroidota</taxon>
        <taxon>Chitinophagia</taxon>
        <taxon>Chitinophagales</taxon>
        <taxon>Chitinophagaceae</taxon>
        <taxon>Hydrotalea</taxon>
    </lineage>
</organism>
<dbReference type="Gene3D" id="3.30.110.170">
    <property type="entry name" value="Protein of unknown function (DUF541), domain 1"/>
    <property type="match status" value="1"/>
</dbReference>
<reference evidence="2 3" key="1">
    <citation type="submission" date="2018-06" db="EMBL/GenBank/DDBJ databases">
        <title>Genomic Encyclopedia of Archaeal and Bacterial Type Strains, Phase II (KMG-II): from individual species to whole genera.</title>
        <authorList>
            <person name="Goeker M."/>
        </authorList>
    </citation>
    <scope>NUCLEOTIDE SEQUENCE [LARGE SCALE GENOMIC DNA]</scope>
    <source>
        <strain evidence="2 3">DSM 23241</strain>
    </source>
</reference>
<dbReference type="Proteomes" id="UP000249720">
    <property type="component" value="Unassembled WGS sequence"/>
</dbReference>
<evidence type="ECO:0000256" key="1">
    <source>
        <dbReference type="SAM" id="SignalP"/>
    </source>
</evidence>
<comment type="caution">
    <text evidence="2">The sequence shown here is derived from an EMBL/GenBank/DDBJ whole genome shotgun (WGS) entry which is preliminary data.</text>
</comment>
<dbReference type="EMBL" id="QKZV01000005">
    <property type="protein sequence ID" value="PZX62436.1"/>
    <property type="molecule type" value="Genomic_DNA"/>
</dbReference>
<dbReference type="InterPro" id="IPR007497">
    <property type="entry name" value="SIMPL/DUF541"/>
</dbReference>
<accession>A0A2W7RUC6</accession>
<evidence type="ECO:0000313" key="3">
    <source>
        <dbReference type="Proteomes" id="UP000249720"/>
    </source>
</evidence>
<keyword evidence="1" id="KW-0732">Signal</keyword>
<dbReference type="PANTHER" id="PTHR34387">
    <property type="entry name" value="SLR1258 PROTEIN"/>
    <property type="match status" value="1"/>
</dbReference>
<evidence type="ECO:0008006" key="4">
    <source>
        <dbReference type="Google" id="ProtNLM"/>
    </source>
</evidence>